<name>A0ABP1P4N2_XYLVO</name>
<keyword evidence="11" id="KW-1185">Reference proteome</keyword>
<dbReference type="InterPro" id="IPR009003">
    <property type="entry name" value="Peptidase_S1_PA"/>
</dbReference>
<feature type="domain" description="Peptidase S1" evidence="8">
    <location>
        <begin position="24"/>
        <end position="244"/>
    </location>
</feature>
<evidence type="ECO:0000313" key="9">
    <source>
        <dbReference type="EMBL" id="CAL7948235.1"/>
    </source>
</evidence>
<evidence type="ECO:0000256" key="2">
    <source>
        <dbReference type="ARBA" id="ARBA00022670"/>
    </source>
</evidence>
<comment type="caution">
    <text evidence="10">The sequence shown here is derived from an EMBL/GenBank/DDBJ whole genome shotgun (WGS) entry which is preliminary data.</text>
</comment>
<reference evidence="10 11" key="1">
    <citation type="submission" date="2024-08" db="EMBL/GenBank/DDBJ databases">
        <authorList>
            <person name="Will J Nash"/>
            <person name="Angela Man"/>
            <person name="Seanna McTaggart"/>
            <person name="Kendall Baker"/>
            <person name="Tom Barker"/>
            <person name="Leah Catchpole"/>
            <person name="Alex Durrant"/>
            <person name="Karim Gharbi"/>
            <person name="Naomi Irish"/>
            <person name="Gemy Kaithakottil"/>
            <person name="Debby Ku"/>
            <person name="Aaliyah Providence"/>
            <person name="Felix Shaw"/>
            <person name="David Swarbreck"/>
            <person name="Chris Watkins"/>
            <person name="Ann M. McCartney"/>
            <person name="Giulio Formenti"/>
            <person name="Alice Mouton"/>
            <person name="Noel Vella"/>
            <person name="Bjorn M von Reumont"/>
            <person name="Adriana Vella"/>
            <person name="Wilfried Haerty"/>
        </authorList>
    </citation>
    <scope>NUCLEOTIDE SEQUENCE [LARGE SCALE GENOMIC DNA]</scope>
</reference>
<keyword evidence="5" id="KW-1015">Disulfide bond</keyword>
<sequence length="262" mass="27910">MNALSAIVVICLSVTAFAFPEGQIVGGRDAPVGKFPYQVSLRSSGSHFCGGSIISSRYILTAAHCVQGISNTNNIKVHAGTTQVTASGDTYGVDRIVAHRDYNPRRIVNDVALIRVNRNIVFNNLVQPIRLASGSNNYEGSSCVLSGWGTTRAGGNIPNNLQYINLNVESQAKCKQTHRDVQASQICTFTKYGEGACNGDSGGPLAANGVQIGIVSYGIPCGVGKPDVYTRVSSFVSWIKNQQSYLMNEDTATQPADAIYIA</sequence>
<dbReference type="InterPro" id="IPR018114">
    <property type="entry name" value="TRYPSIN_HIS"/>
</dbReference>
<feature type="chain" id="PRO_5045029683" description="Peptidase S1 domain-containing protein" evidence="7">
    <location>
        <begin position="19"/>
        <end position="262"/>
    </location>
</feature>
<dbReference type="PROSITE" id="PS00135">
    <property type="entry name" value="TRYPSIN_SER"/>
    <property type="match status" value="1"/>
</dbReference>
<dbReference type="PROSITE" id="PS50240">
    <property type="entry name" value="TRYPSIN_DOM"/>
    <property type="match status" value="1"/>
</dbReference>
<dbReference type="InterPro" id="IPR033116">
    <property type="entry name" value="TRYPSIN_SER"/>
</dbReference>
<dbReference type="CDD" id="cd00190">
    <property type="entry name" value="Tryp_SPc"/>
    <property type="match status" value="1"/>
</dbReference>
<keyword evidence="2 6" id="KW-0645">Protease</keyword>
<evidence type="ECO:0000259" key="8">
    <source>
        <dbReference type="PROSITE" id="PS50240"/>
    </source>
</evidence>
<evidence type="ECO:0000256" key="5">
    <source>
        <dbReference type="ARBA" id="ARBA00023157"/>
    </source>
</evidence>
<dbReference type="PANTHER" id="PTHR24276:SF98">
    <property type="entry name" value="FI18310P1-RELATED"/>
    <property type="match status" value="1"/>
</dbReference>
<feature type="signal peptide" evidence="7">
    <location>
        <begin position="1"/>
        <end position="18"/>
    </location>
</feature>
<dbReference type="InterPro" id="IPR043504">
    <property type="entry name" value="Peptidase_S1_PA_chymotrypsin"/>
</dbReference>
<dbReference type="Gene3D" id="2.40.10.10">
    <property type="entry name" value="Trypsin-like serine proteases"/>
    <property type="match status" value="2"/>
</dbReference>
<keyword evidence="3 6" id="KW-0378">Hydrolase</keyword>
<evidence type="ECO:0000256" key="4">
    <source>
        <dbReference type="ARBA" id="ARBA00022825"/>
    </source>
</evidence>
<dbReference type="InterPro" id="IPR001254">
    <property type="entry name" value="Trypsin_dom"/>
</dbReference>
<dbReference type="Pfam" id="PF00089">
    <property type="entry name" value="Trypsin"/>
    <property type="match status" value="1"/>
</dbReference>
<dbReference type="Proteomes" id="UP001642520">
    <property type="component" value="Unassembled WGS sequence"/>
</dbReference>
<gene>
    <name evidence="9" type="ORF">XYLVIOL_LOCUS8734</name>
    <name evidence="10" type="ORF">XYLVIOL_LOCUS8735</name>
</gene>
<evidence type="ECO:0000256" key="3">
    <source>
        <dbReference type="ARBA" id="ARBA00022801"/>
    </source>
</evidence>
<dbReference type="PRINTS" id="PR00722">
    <property type="entry name" value="CHYMOTRYPSIN"/>
</dbReference>
<dbReference type="EMBL" id="CAXAJV020001299">
    <property type="protein sequence ID" value="CAL7948235.1"/>
    <property type="molecule type" value="Genomic_DNA"/>
</dbReference>
<evidence type="ECO:0000256" key="6">
    <source>
        <dbReference type="RuleBase" id="RU363034"/>
    </source>
</evidence>
<organism evidence="10 11">
    <name type="scientific">Xylocopa violacea</name>
    <name type="common">Violet carpenter bee</name>
    <name type="synonym">Apis violacea</name>
    <dbReference type="NCBI Taxonomy" id="135666"/>
    <lineage>
        <taxon>Eukaryota</taxon>
        <taxon>Metazoa</taxon>
        <taxon>Ecdysozoa</taxon>
        <taxon>Arthropoda</taxon>
        <taxon>Hexapoda</taxon>
        <taxon>Insecta</taxon>
        <taxon>Pterygota</taxon>
        <taxon>Neoptera</taxon>
        <taxon>Endopterygota</taxon>
        <taxon>Hymenoptera</taxon>
        <taxon>Apocrita</taxon>
        <taxon>Aculeata</taxon>
        <taxon>Apoidea</taxon>
        <taxon>Anthophila</taxon>
        <taxon>Apidae</taxon>
        <taxon>Xylocopa</taxon>
        <taxon>Xylocopa</taxon>
    </lineage>
</organism>
<dbReference type="SUPFAM" id="SSF50494">
    <property type="entry name" value="Trypsin-like serine proteases"/>
    <property type="match status" value="1"/>
</dbReference>
<accession>A0ABP1P4N2</accession>
<dbReference type="EMBL" id="CAXAJV020001299">
    <property type="protein sequence ID" value="CAL7948236.1"/>
    <property type="molecule type" value="Genomic_DNA"/>
</dbReference>
<proteinExistence type="inferred from homology"/>
<evidence type="ECO:0000313" key="11">
    <source>
        <dbReference type="Proteomes" id="UP001642520"/>
    </source>
</evidence>
<dbReference type="InterPro" id="IPR050430">
    <property type="entry name" value="Peptidase_S1"/>
</dbReference>
<dbReference type="SMART" id="SM00020">
    <property type="entry name" value="Tryp_SPc"/>
    <property type="match status" value="1"/>
</dbReference>
<evidence type="ECO:0000256" key="7">
    <source>
        <dbReference type="SAM" id="SignalP"/>
    </source>
</evidence>
<dbReference type="PROSITE" id="PS00134">
    <property type="entry name" value="TRYPSIN_HIS"/>
    <property type="match status" value="1"/>
</dbReference>
<evidence type="ECO:0000313" key="10">
    <source>
        <dbReference type="EMBL" id="CAL7948236.1"/>
    </source>
</evidence>
<keyword evidence="7" id="KW-0732">Signal</keyword>
<protein>
    <recommendedName>
        <fullName evidence="8">Peptidase S1 domain-containing protein</fullName>
    </recommendedName>
</protein>
<dbReference type="InterPro" id="IPR001314">
    <property type="entry name" value="Peptidase_S1A"/>
</dbReference>
<comment type="similarity">
    <text evidence="1">Belongs to the peptidase S1 family.</text>
</comment>
<keyword evidence="4 6" id="KW-0720">Serine protease</keyword>
<evidence type="ECO:0000256" key="1">
    <source>
        <dbReference type="ARBA" id="ARBA00007664"/>
    </source>
</evidence>
<dbReference type="PANTHER" id="PTHR24276">
    <property type="entry name" value="POLYSERASE-RELATED"/>
    <property type="match status" value="1"/>
</dbReference>